<dbReference type="PANTHER" id="PTHR33434:SF4">
    <property type="entry name" value="PHOSPHATASE PROTEIN"/>
    <property type="match status" value="1"/>
</dbReference>
<dbReference type="InterPro" id="IPR036117">
    <property type="entry name" value="DhaL_dom_sf"/>
</dbReference>
<dbReference type="PANTHER" id="PTHR33434">
    <property type="entry name" value="DEGV DOMAIN-CONTAINING PROTEIN DR_1986-RELATED"/>
    <property type="match status" value="1"/>
</dbReference>
<sequence length="514" mass="53182">MSTFPSELNGARLLSWAQRAVDELNRRREDINALNVFPVPDADTGSNMAYTMNAALEHAKALGTDAPADKVAEALATGSVRGARGNSGVVLSQVLRGLAQSASTGSIDGACVADALDVAVRFVDRAIADPVEGTVITVLRSASTAARTAGPQLHDVVVAASEAARTALANTPSQLGALREAGVVDAGGAGLVVLLDALYSEVTGEEAEESSLSNAGALHPETHGGQGELEIMFFYEGDVAELEEILKPLGDCLVVARSSETEGTVHVHSHDAGRVIEAAFAAGQVSDLRLEILPGGPRTSTPERIVMAVTPPGSLAELYTQASATVVNPSEDIVAEILSTIRASGAQEIVLLPNGMLDNRSLIAVEKATAAFEQQITLLPTVRLVSGIAALAVHDPSQPLATASYTMSEAAGEMRLAVVTEASRAVLTKSGPASKGDIVAHAHGEVIAVGDSLAETIASCCRRLLEPGGEMVTLLVRSEFVDSIVQEELAQTLDVEVVVYPADALDVLAEIGVE</sequence>
<dbReference type="InterPro" id="IPR048394">
    <property type="entry name" value="FakA-like_M"/>
</dbReference>
<dbReference type="RefSeq" id="WP_284826456.1">
    <property type="nucleotide sequence ID" value="NZ_CP126969.1"/>
</dbReference>
<dbReference type="Pfam" id="PF02734">
    <property type="entry name" value="Dak2"/>
    <property type="match status" value="1"/>
</dbReference>
<gene>
    <name evidence="2" type="ORF">QP027_04890</name>
</gene>
<dbReference type="SMART" id="SM01121">
    <property type="entry name" value="Dak1_2"/>
    <property type="match status" value="1"/>
</dbReference>
<dbReference type="NCBIfam" id="TIGR03599">
    <property type="entry name" value="YloV"/>
    <property type="match status" value="1"/>
</dbReference>
<name>A0ABY8VIY9_9CORY</name>
<evidence type="ECO:0000313" key="3">
    <source>
        <dbReference type="Proteomes" id="UP001225598"/>
    </source>
</evidence>
<keyword evidence="3" id="KW-1185">Reference proteome</keyword>
<dbReference type="InterPro" id="IPR004007">
    <property type="entry name" value="DhaL_dom"/>
</dbReference>
<evidence type="ECO:0000259" key="1">
    <source>
        <dbReference type="PROSITE" id="PS51480"/>
    </source>
</evidence>
<dbReference type="SUPFAM" id="SSF101473">
    <property type="entry name" value="DhaL-like"/>
    <property type="match status" value="1"/>
</dbReference>
<feature type="domain" description="DhaL" evidence="1">
    <location>
        <begin position="11"/>
        <end position="200"/>
    </location>
</feature>
<protein>
    <submittedName>
        <fullName evidence="2">DAK2 domain-containing protein</fullName>
    </submittedName>
</protein>
<accession>A0ABY8VIY9</accession>
<proteinExistence type="predicted"/>
<organism evidence="2 3">
    <name type="scientific">Corynebacterium breve</name>
    <dbReference type="NCBI Taxonomy" id="3049799"/>
    <lineage>
        <taxon>Bacteria</taxon>
        <taxon>Bacillati</taxon>
        <taxon>Actinomycetota</taxon>
        <taxon>Actinomycetes</taxon>
        <taxon>Mycobacteriales</taxon>
        <taxon>Corynebacteriaceae</taxon>
        <taxon>Corynebacterium</taxon>
    </lineage>
</organism>
<dbReference type="Pfam" id="PF13684">
    <property type="entry name" value="FakA-like_C"/>
    <property type="match status" value="1"/>
</dbReference>
<dbReference type="InterPro" id="IPR033470">
    <property type="entry name" value="FakA-like_C"/>
</dbReference>
<dbReference type="EMBL" id="CP126969">
    <property type="protein sequence ID" value="WIM68725.1"/>
    <property type="molecule type" value="Genomic_DNA"/>
</dbReference>
<dbReference type="Gene3D" id="1.25.40.340">
    <property type="match status" value="1"/>
</dbReference>
<dbReference type="PROSITE" id="PS51480">
    <property type="entry name" value="DHAL"/>
    <property type="match status" value="1"/>
</dbReference>
<evidence type="ECO:0000313" key="2">
    <source>
        <dbReference type="EMBL" id="WIM68725.1"/>
    </source>
</evidence>
<reference evidence="2 3" key="1">
    <citation type="submission" date="2023-05" db="EMBL/GenBank/DDBJ databases">
        <title>Corynebacterium suedekumii sp. nov. and Corynebacterium breve sp. nov. isolated from raw cow's milk.</title>
        <authorList>
            <person name="Baer M.K."/>
            <person name="Mehl L."/>
            <person name="Hellmuth R."/>
            <person name="Marke G."/>
            <person name="Lipski A."/>
        </authorList>
    </citation>
    <scope>NUCLEOTIDE SEQUENCE [LARGE SCALE GENOMIC DNA]</scope>
    <source>
        <strain evidence="2 3">R4</strain>
    </source>
</reference>
<dbReference type="Pfam" id="PF21645">
    <property type="entry name" value="FakA-like_M"/>
    <property type="match status" value="1"/>
</dbReference>
<dbReference type="InterPro" id="IPR019986">
    <property type="entry name" value="YloV-like"/>
</dbReference>
<dbReference type="InterPro" id="IPR050270">
    <property type="entry name" value="DegV_domain_contain"/>
</dbReference>
<dbReference type="Proteomes" id="UP001225598">
    <property type="component" value="Chromosome"/>
</dbReference>
<dbReference type="SMART" id="SM01120">
    <property type="entry name" value="Dak2"/>
    <property type="match status" value="1"/>
</dbReference>